<evidence type="ECO:0000313" key="4">
    <source>
        <dbReference type="Proteomes" id="UP000604046"/>
    </source>
</evidence>
<comment type="caution">
    <text evidence="3">The sequence shown here is derived from an EMBL/GenBank/DDBJ whole genome shotgun (WGS) entry which is preliminary data.</text>
</comment>
<feature type="region of interest" description="Disordered" evidence="1">
    <location>
        <begin position="1"/>
        <end position="111"/>
    </location>
</feature>
<dbReference type="PROSITE" id="PS50097">
    <property type="entry name" value="BTB"/>
    <property type="match status" value="1"/>
</dbReference>
<dbReference type="InterPro" id="IPR011333">
    <property type="entry name" value="SKP1/BTB/POZ_sf"/>
</dbReference>
<dbReference type="Proteomes" id="UP000604046">
    <property type="component" value="Unassembled WGS sequence"/>
</dbReference>
<dbReference type="InterPro" id="IPR000210">
    <property type="entry name" value="BTB/POZ_dom"/>
</dbReference>
<feature type="compositionally biased region" description="Basic and acidic residues" evidence="1">
    <location>
        <begin position="1"/>
        <end position="23"/>
    </location>
</feature>
<dbReference type="Gene3D" id="3.30.710.10">
    <property type="entry name" value="Potassium Channel Kv1.1, Chain A"/>
    <property type="match status" value="1"/>
</dbReference>
<gene>
    <name evidence="3" type="primary">spopla</name>
    <name evidence="3" type="ORF">SNAT2548_LOCUS24914</name>
</gene>
<dbReference type="EMBL" id="CAJNDS010002374">
    <property type="protein sequence ID" value="CAE7453821.1"/>
    <property type="molecule type" value="Genomic_DNA"/>
</dbReference>
<reference evidence="3" key="1">
    <citation type="submission" date="2021-02" db="EMBL/GenBank/DDBJ databases">
        <authorList>
            <person name="Dougan E. K."/>
            <person name="Rhodes N."/>
            <person name="Thang M."/>
            <person name="Chan C."/>
        </authorList>
    </citation>
    <scope>NUCLEOTIDE SEQUENCE</scope>
</reference>
<dbReference type="OrthoDB" id="6359816at2759"/>
<evidence type="ECO:0000256" key="1">
    <source>
        <dbReference type="SAM" id="MobiDB-lite"/>
    </source>
</evidence>
<dbReference type="PANTHER" id="PTHR24413">
    <property type="entry name" value="SPECKLE-TYPE POZ PROTEIN"/>
    <property type="match status" value="1"/>
</dbReference>
<dbReference type="Pfam" id="PF00651">
    <property type="entry name" value="BTB"/>
    <property type="match status" value="1"/>
</dbReference>
<dbReference type="SUPFAM" id="SSF54695">
    <property type="entry name" value="POZ domain"/>
    <property type="match status" value="1"/>
</dbReference>
<feature type="domain" description="BTB" evidence="2">
    <location>
        <begin position="212"/>
        <end position="283"/>
    </location>
</feature>
<name>A0A812RTR4_9DINO</name>
<organism evidence="3 4">
    <name type="scientific">Symbiodinium natans</name>
    <dbReference type="NCBI Taxonomy" id="878477"/>
    <lineage>
        <taxon>Eukaryota</taxon>
        <taxon>Sar</taxon>
        <taxon>Alveolata</taxon>
        <taxon>Dinophyceae</taxon>
        <taxon>Suessiales</taxon>
        <taxon>Symbiodiniaceae</taxon>
        <taxon>Symbiodinium</taxon>
    </lineage>
</organism>
<dbReference type="SMART" id="SM00225">
    <property type="entry name" value="BTB"/>
    <property type="match status" value="1"/>
</dbReference>
<keyword evidence="4" id="KW-1185">Reference proteome</keyword>
<dbReference type="CDD" id="cd18186">
    <property type="entry name" value="BTB_POZ_ZBTB_KLHL-like"/>
    <property type="match status" value="1"/>
</dbReference>
<evidence type="ECO:0000259" key="2">
    <source>
        <dbReference type="PROSITE" id="PS50097"/>
    </source>
</evidence>
<evidence type="ECO:0000313" key="3">
    <source>
        <dbReference type="EMBL" id="CAE7453821.1"/>
    </source>
</evidence>
<dbReference type="AlphaFoldDB" id="A0A812RTR4"/>
<protein>
    <submittedName>
        <fullName evidence="3">Spopla protein</fullName>
    </submittedName>
</protein>
<accession>A0A812RTR4</accession>
<sequence>MEREERELQHRSEMLFSEKERRRNSMPGLTVAPRRLSAPATAMTAPAPGNDRLRAFSSSSPPPISSPSLDTAASRAAPMAPATASAPTSAPASAPATPATPATSEVKGKVEKAEMDVRREQWLQVPRFHPAAAAAVAAGASERMLVETLLVSLRRFRGTALKAWRCDFDKHGVGWVSQAEFARACRFFGWSQGRSCSGHSGEMTNAQRQEHTDLEIAVGPEDASCTLAAHQSVLAARSPVLAAMFRHRFQEGETAKVRLVDVDFQCFKAYLHLLYTGELEEGMDLDQVLEVLILADRFQSSGFGEVLAGRLRDLVSWDETVGKVMKHYVRLPEDSEYSGSLVSVMGDQLSLLSFREALRQTHRAVLRPIEEDTSRLKAIAARGLIFSMLAFPIMRDIADEAVNKNIVCLLSRITDTFSSLCELPDEPSAKRRKVTE</sequence>
<proteinExistence type="predicted"/>
<feature type="compositionally biased region" description="Low complexity" evidence="1">
    <location>
        <begin position="66"/>
        <end position="104"/>
    </location>
</feature>
<feature type="compositionally biased region" description="Low complexity" evidence="1">
    <location>
        <begin position="38"/>
        <end position="48"/>
    </location>
</feature>